<dbReference type="OrthoDB" id="2679662at2"/>
<accession>A0A4R6U014</accession>
<dbReference type="Proteomes" id="UP000295632">
    <property type="component" value="Unassembled WGS sequence"/>
</dbReference>
<keyword evidence="2" id="KW-1185">Reference proteome</keyword>
<sequence>MTRDEKFGRVLAIADVLGERTLPANKASISSRYSGDFARHPEKVLKWIHEELIAYNHNWGDREMLLFEYLADEIAGLETDEFNNTPLSGKYLQAVMSKRAELNNLISADQAAKKWDMHPSTVKNYCAKGKIISTKIGKTWVIDGMQPNPKGIVDEEDE</sequence>
<reference evidence="1 2" key="1">
    <citation type="submission" date="2019-03" db="EMBL/GenBank/DDBJ databases">
        <title>Genomic Encyclopedia of Type Strains, Phase IV (KMG-IV): sequencing the most valuable type-strain genomes for metagenomic binning, comparative biology and taxonomic classification.</title>
        <authorList>
            <person name="Goeker M."/>
        </authorList>
    </citation>
    <scope>NUCLEOTIDE SEQUENCE [LARGE SCALE GENOMIC DNA]</scope>
    <source>
        <strain evidence="1 2">DSM 28697</strain>
    </source>
</reference>
<gene>
    <name evidence="1" type="ORF">EV213_108203</name>
</gene>
<organism evidence="1 2">
    <name type="scientific">Aureibacillus halotolerans</name>
    <dbReference type="NCBI Taxonomy" id="1508390"/>
    <lineage>
        <taxon>Bacteria</taxon>
        <taxon>Bacillati</taxon>
        <taxon>Bacillota</taxon>
        <taxon>Bacilli</taxon>
        <taxon>Bacillales</taxon>
        <taxon>Bacillaceae</taxon>
        <taxon>Aureibacillus</taxon>
    </lineage>
</organism>
<dbReference type="AlphaFoldDB" id="A0A4R6U014"/>
<dbReference type="RefSeq" id="WP_133580674.1">
    <property type="nucleotide sequence ID" value="NZ_SNYJ01000008.1"/>
</dbReference>
<evidence type="ECO:0000313" key="2">
    <source>
        <dbReference type="Proteomes" id="UP000295632"/>
    </source>
</evidence>
<protein>
    <submittedName>
        <fullName evidence="1">CRISPR-associated protein Csd1 family</fullName>
    </submittedName>
</protein>
<comment type="caution">
    <text evidence="1">The sequence shown here is derived from an EMBL/GenBank/DDBJ whole genome shotgun (WGS) entry which is preliminary data.</text>
</comment>
<dbReference type="EMBL" id="SNYJ01000008">
    <property type="protein sequence ID" value="TDQ39251.1"/>
    <property type="molecule type" value="Genomic_DNA"/>
</dbReference>
<name>A0A4R6U014_9BACI</name>
<evidence type="ECO:0000313" key="1">
    <source>
        <dbReference type="EMBL" id="TDQ39251.1"/>
    </source>
</evidence>
<proteinExistence type="predicted"/>